<sequence>MGQETLREKTAKGLFLGALNNGTMQLLNIVIGIFLARLLSLSDYGLVGMLAVFTAIAGALQESGFTSALTNMEHPSDNDYNAVFWFSAFVGWISYTVLFFSAPLIASFFHHPELINLSRFIFASLLFSSLGTTPAAYLFKNMMVRETTILRITCLAVSGAVGIVLALKGYAYWSLAWQQMLYIALTSLWRFFIIPWRPSFHIDFTPIKHMFSFSYKILITTVVNTISQNILTFIFGRLYSAKAVGNFSQAFKWDTMASTFVSGTISQVAQPVLVEVNNDPSRQVKVFRKMLRFTAFLVFPAMFGLSMVAHEFIILLISDKWIDSIPLLRILCISGAFLPFYTMYQNLIISRGKSAVYMWCTVALILAQIAFVIVYYRQGVIFMVSAYTVVTILWFFVWQFFAKREIGLRLIDALKDISPYLLASVGVMVFTYHITSFVNNLLLLLTVRIILAGLLYFFIMKWAGSQILEDCIGYIRKKK</sequence>
<evidence type="ECO:0000313" key="8">
    <source>
        <dbReference type="EMBL" id="EEX18966.1"/>
    </source>
</evidence>
<evidence type="ECO:0000256" key="4">
    <source>
        <dbReference type="ARBA" id="ARBA00022692"/>
    </source>
</evidence>
<dbReference type="PANTHER" id="PTHR30250">
    <property type="entry name" value="PST FAMILY PREDICTED COLANIC ACID TRANSPORTER"/>
    <property type="match status" value="1"/>
</dbReference>
<comment type="caution">
    <text evidence="8">The sequence shown here is derived from an EMBL/GenBank/DDBJ whole genome shotgun (WGS) entry which is preliminary data.</text>
</comment>
<evidence type="ECO:0000256" key="2">
    <source>
        <dbReference type="ARBA" id="ARBA00007430"/>
    </source>
</evidence>
<feature type="transmembrane region" description="Helical" evidence="7">
    <location>
        <begin position="149"/>
        <end position="173"/>
    </location>
</feature>
<comment type="subcellular location">
    <subcellularLocation>
        <location evidence="1">Cell membrane</location>
        <topology evidence="1">Multi-pass membrane protein</topology>
    </subcellularLocation>
</comment>
<accession>C9MNF4</accession>
<feature type="transmembrane region" description="Helical" evidence="7">
    <location>
        <begin position="295"/>
        <end position="318"/>
    </location>
</feature>
<dbReference type="HOGENOM" id="CLU_026911_5_2_10"/>
<gene>
    <name evidence="8" type="ORF">HMPREF0973_01141</name>
</gene>
<feature type="transmembrane region" description="Helical" evidence="7">
    <location>
        <begin position="14"/>
        <end position="38"/>
    </location>
</feature>
<feature type="transmembrane region" description="Helical" evidence="7">
    <location>
        <begin position="117"/>
        <end position="137"/>
    </location>
</feature>
<comment type="similarity">
    <text evidence="2">Belongs to the polysaccharide synthase family.</text>
</comment>
<feature type="transmembrane region" description="Helical" evidence="7">
    <location>
        <begin position="217"/>
        <end position="236"/>
    </location>
</feature>
<keyword evidence="4 7" id="KW-0812">Transmembrane</keyword>
<evidence type="ECO:0000256" key="3">
    <source>
        <dbReference type="ARBA" id="ARBA00022475"/>
    </source>
</evidence>
<dbReference type="RefSeq" id="WP_004382790.1">
    <property type="nucleotide sequence ID" value="NZ_GG698713.1"/>
</dbReference>
<proteinExistence type="inferred from homology"/>
<feature type="transmembrane region" description="Helical" evidence="7">
    <location>
        <begin position="44"/>
        <end position="61"/>
    </location>
</feature>
<feature type="transmembrane region" description="Helical" evidence="7">
    <location>
        <begin position="356"/>
        <end position="376"/>
    </location>
</feature>
<evidence type="ECO:0000256" key="5">
    <source>
        <dbReference type="ARBA" id="ARBA00022989"/>
    </source>
</evidence>
<dbReference type="OrthoDB" id="9770347at2"/>
<dbReference type="eggNOG" id="COG2244">
    <property type="taxonomic scope" value="Bacteria"/>
</dbReference>
<feature type="transmembrane region" description="Helical" evidence="7">
    <location>
        <begin position="324"/>
        <end position="344"/>
    </location>
</feature>
<dbReference type="STRING" id="649761.HMPREF0973_01141"/>
<evidence type="ECO:0000256" key="6">
    <source>
        <dbReference type="ARBA" id="ARBA00023136"/>
    </source>
</evidence>
<keyword evidence="6 7" id="KW-0472">Membrane</keyword>
<feature type="transmembrane region" description="Helical" evidence="7">
    <location>
        <begin position="382"/>
        <end position="401"/>
    </location>
</feature>
<dbReference type="AlphaFoldDB" id="C9MNF4"/>
<feature type="transmembrane region" description="Helical" evidence="7">
    <location>
        <begin position="82"/>
        <end position="105"/>
    </location>
</feature>
<keyword evidence="3" id="KW-1003">Cell membrane</keyword>
<organism evidence="8 9">
    <name type="scientific">Prevotella veroralis F0319</name>
    <dbReference type="NCBI Taxonomy" id="649761"/>
    <lineage>
        <taxon>Bacteria</taxon>
        <taxon>Pseudomonadati</taxon>
        <taxon>Bacteroidota</taxon>
        <taxon>Bacteroidia</taxon>
        <taxon>Bacteroidales</taxon>
        <taxon>Prevotellaceae</taxon>
        <taxon>Prevotella</taxon>
    </lineage>
</organism>
<dbReference type="InterPro" id="IPR050833">
    <property type="entry name" value="Poly_Biosynth_Transport"/>
</dbReference>
<evidence type="ECO:0000256" key="1">
    <source>
        <dbReference type="ARBA" id="ARBA00004651"/>
    </source>
</evidence>
<keyword evidence="9" id="KW-1185">Reference proteome</keyword>
<reference evidence="8 9" key="1">
    <citation type="submission" date="2009-09" db="EMBL/GenBank/DDBJ databases">
        <authorList>
            <person name="Weinstock G."/>
            <person name="Sodergren E."/>
            <person name="Clifton S."/>
            <person name="Fulton L."/>
            <person name="Fulton B."/>
            <person name="Courtney L."/>
            <person name="Fronick C."/>
            <person name="Harrison M."/>
            <person name="Strong C."/>
            <person name="Farmer C."/>
            <person name="Delahaunty K."/>
            <person name="Markovic C."/>
            <person name="Hall O."/>
            <person name="Minx P."/>
            <person name="Tomlinson C."/>
            <person name="Mitreva M."/>
            <person name="Nelson J."/>
            <person name="Hou S."/>
            <person name="Wollam A."/>
            <person name="Pepin K.H."/>
            <person name="Johnson M."/>
            <person name="Bhonagiri V."/>
            <person name="Nash W.E."/>
            <person name="Warren W."/>
            <person name="Chinwalla A."/>
            <person name="Mardis E.R."/>
            <person name="Wilson R.K."/>
        </authorList>
    </citation>
    <scope>NUCLEOTIDE SEQUENCE [LARGE SCALE GENOMIC DNA]</scope>
    <source>
        <strain evidence="8 9">F0319</strain>
    </source>
</reference>
<dbReference type="EMBL" id="ACVA01000030">
    <property type="protein sequence ID" value="EEX18966.1"/>
    <property type="molecule type" value="Genomic_DNA"/>
</dbReference>
<dbReference type="PANTHER" id="PTHR30250:SF10">
    <property type="entry name" value="LIPOPOLYSACCHARIDE BIOSYNTHESIS PROTEIN WZXC"/>
    <property type="match status" value="1"/>
</dbReference>
<dbReference type="GO" id="GO:0005886">
    <property type="term" value="C:plasma membrane"/>
    <property type="evidence" value="ECO:0007669"/>
    <property type="project" value="UniProtKB-SubCell"/>
</dbReference>
<dbReference type="CDD" id="cd13127">
    <property type="entry name" value="MATE_tuaB_like"/>
    <property type="match status" value="1"/>
</dbReference>
<evidence type="ECO:0000313" key="9">
    <source>
        <dbReference type="Proteomes" id="UP000003327"/>
    </source>
</evidence>
<evidence type="ECO:0000256" key="7">
    <source>
        <dbReference type="SAM" id="Phobius"/>
    </source>
</evidence>
<protein>
    <submittedName>
        <fullName evidence="8">Polysaccharide biosynthesis protein</fullName>
    </submittedName>
</protein>
<dbReference type="Proteomes" id="UP000003327">
    <property type="component" value="Unassembled WGS sequence"/>
</dbReference>
<feature type="transmembrane region" description="Helical" evidence="7">
    <location>
        <begin position="441"/>
        <end position="459"/>
    </location>
</feature>
<dbReference type="Pfam" id="PF13440">
    <property type="entry name" value="Polysacc_synt_3"/>
    <property type="match status" value="1"/>
</dbReference>
<keyword evidence="5 7" id="KW-1133">Transmembrane helix</keyword>
<name>C9MNF4_9BACT</name>